<sequence>MKSQSTYCKFSYLGIHWKRQDKAKIRDLHSRWQHFPIATNTDDRPNDIQCHSGIKYTLAIFTSPQIAQIPFKTPTKHNPSSPIFSLNSRNPSTEIFSNRYNQPSFGRSTVRTNQSNHIKTAAATTNTNHTHTMIQNRTKTCAWNHFVHT</sequence>
<reference evidence="2" key="1">
    <citation type="journal article" date="2015" name="Nat. Genet.">
        <title>The genome and transcriptome of the zoonotic hookworm Ancylostoma ceylanicum identify infection-specific gene families.</title>
        <authorList>
            <person name="Schwarz E.M."/>
            <person name="Hu Y."/>
            <person name="Antoshechkin I."/>
            <person name="Miller M.M."/>
            <person name="Sternberg P.W."/>
            <person name="Aroian R.V."/>
        </authorList>
    </citation>
    <scope>NUCLEOTIDE SEQUENCE</scope>
    <source>
        <strain evidence="2">HY135</strain>
    </source>
</reference>
<evidence type="ECO:0000313" key="1">
    <source>
        <dbReference type="EMBL" id="EYC16662.1"/>
    </source>
</evidence>
<gene>
    <name evidence="1" type="primary">Acey_s0033.g2771</name>
    <name evidence="1" type="ORF">Y032_0033g2771</name>
</gene>
<dbReference type="EMBL" id="JARK01001369">
    <property type="protein sequence ID" value="EYC16662.1"/>
    <property type="molecule type" value="Genomic_DNA"/>
</dbReference>
<organism evidence="1 2">
    <name type="scientific">Ancylostoma ceylanicum</name>
    <dbReference type="NCBI Taxonomy" id="53326"/>
    <lineage>
        <taxon>Eukaryota</taxon>
        <taxon>Metazoa</taxon>
        <taxon>Ecdysozoa</taxon>
        <taxon>Nematoda</taxon>
        <taxon>Chromadorea</taxon>
        <taxon>Rhabditida</taxon>
        <taxon>Rhabditina</taxon>
        <taxon>Rhabditomorpha</taxon>
        <taxon>Strongyloidea</taxon>
        <taxon>Ancylostomatidae</taxon>
        <taxon>Ancylostomatinae</taxon>
        <taxon>Ancylostoma</taxon>
    </lineage>
</organism>
<comment type="caution">
    <text evidence="1">The sequence shown here is derived from an EMBL/GenBank/DDBJ whole genome shotgun (WGS) entry which is preliminary data.</text>
</comment>
<proteinExistence type="predicted"/>
<name>A0A016UP74_9BILA</name>
<keyword evidence="2" id="KW-1185">Reference proteome</keyword>
<accession>A0A016UP74</accession>
<dbReference type="AlphaFoldDB" id="A0A016UP74"/>
<dbReference type="Proteomes" id="UP000024635">
    <property type="component" value="Unassembled WGS sequence"/>
</dbReference>
<protein>
    <submittedName>
        <fullName evidence="1">Uncharacterized protein</fullName>
    </submittedName>
</protein>
<evidence type="ECO:0000313" key="2">
    <source>
        <dbReference type="Proteomes" id="UP000024635"/>
    </source>
</evidence>